<feature type="signal peptide" evidence="2">
    <location>
        <begin position="1"/>
        <end position="18"/>
    </location>
</feature>
<keyword evidence="1" id="KW-1133">Transmembrane helix</keyword>
<dbReference type="OrthoDB" id="16734at2759"/>
<organism evidence="3 4">
    <name type="scientific">Polysphondylium violaceum</name>
    <dbReference type="NCBI Taxonomy" id="133409"/>
    <lineage>
        <taxon>Eukaryota</taxon>
        <taxon>Amoebozoa</taxon>
        <taxon>Evosea</taxon>
        <taxon>Eumycetozoa</taxon>
        <taxon>Dictyostelia</taxon>
        <taxon>Dictyosteliales</taxon>
        <taxon>Dictyosteliaceae</taxon>
        <taxon>Polysphondylium</taxon>
    </lineage>
</organism>
<name>A0A8J4VB95_9MYCE</name>
<dbReference type="AlphaFoldDB" id="A0A8J4VB95"/>
<keyword evidence="4" id="KW-1185">Reference proteome</keyword>
<evidence type="ECO:0000313" key="4">
    <source>
        <dbReference type="Proteomes" id="UP000695562"/>
    </source>
</evidence>
<reference evidence="3" key="1">
    <citation type="submission" date="2020-01" db="EMBL/GenBank/DDBJ databases">
        <title>Development of genomics and gene disruption for Polysphondylium violaceum indicates a role for the polyketide synthase stlB in stalk morphogenesis.</title>
        <authorList>
            <person name="Narita B."/>
            <person name="Kawabe Y."/>
            <person name="Kin K."/>
            <person name="Saito T."/>
            <person name="Gibbs R."/>
            <person name="Kuspa A."/>
            <person name="Muzny D."/>
            <person name="Queller D."/>
            <person name="Richards S."/>
            <person name="Strassman J."/>
            <person name="Sucgang R."/>
            <person name="Worley K."/>
            <person name="Schaap P."/>
        </authorList>
    </citation>
    <scope>NUCLEOTIDE SEQUENCE</scope>
    <source>
        <strain evidence="3">QSvi11</strain>
    </source>
</reference>
<comment type="caution">
    <text evidence="3">The sequence shown here is derived from an EMBL/GenBank/DDBJ whole genome shotgun (WGS) entry which is preliminary data.</text>
</comment>
<gene>
    <name evidence="3" type="ORF">CYY_000693</name>
</gene>
<keyword evidence="1" id="KW-0472">Membrane</keyword>
<accession>A0A8J4VB95</accession>
<evidence type="ECO:0000256" key="1">
    <source>
        <dbReference type="SAM" id="Phobius"/>
    </source>
</evidence>
<sequence length="200" mass="21896">MLKVILALVLVAACVASANKQICNQAFDCHSDQYCNNGYCVECRSHSDCKTNEICSTNAIDLGKFGTCIKFDSNGDDCIALNANELQDERVSNSSKCGVFYYNHNLAINSRMVQDANVGTCVSGKCRMCVYSNTNTNFNGAGGKGAPRECVFPGKFATTHSSEWSSGRYFESPIHVWLAIFFCLIVLILTFHALGMFMGK</sequence>
<evidence type="ECO:0000256" key="2">
    <source>
        <dbReference type="SAM" id="SignalP"/>
    </source>
</evidence>
<dbReference type="EMBL" id="AJWJ01000014">
    <property type="protein sequence ID" value="KAF2077969.1"/>
    <property type="molecule type" value="Genomic_DNA"/>
</dbReference>
<feature type="transmembrane region" description="Helical" evidence="1">
    <location>
        <begin position="176"/>
        <end position="197"/>
    </location>
</feature>
<protein>
    <submittedName>
        <fullName evidence="3">Uncharacterized protein</fullName>
    </submittedName>
</protein>
<evidence type="ECO:0000313" key="3">
    <source>
        <dbReference type="EMBL" id="KAF2077969.1"/>
    </source>
</evidence>
<proteinExistence type="predicted"/>
<feature type="chain" id="PRO_5035232118" evidence="2">
    <location>
        <begin position="19"/>
        <end position="200"/>
    </location>
</feature>
<keyword evidence="1" id="KW-0812">Transmembrane</keyword>
<dbReference type="Proteomes" id="UP000695562">
    <property type="component" value="Unassembled WGS sequence"/>
</dbReference>
<keyword evidence="2" id="KW-0732">Signal</keyword>